<accession>A0ABR5AWS3</accession>
<reference evidence="2 3" key="1">
    <citation type="submission" date="2015-01" db="EMBL/GenBank/DDBJ databases">
        <title>Genome Assembly of Bacillus badius MTCC 1458.</title>
        <authorList>
            <person name="Verma A."/>
            <person name="Khatri I."/>
            <person name="Mual P."/>
            <person name="Subramanian S."/>
            <person name="Krishnamurthi S."/>
        </authorList>
    </citation>
    <scope>NUCLEOTIDE SEQUENCE [LARGE SCALE GENOMIC DNA]</scope>
    <source>
        <strain evidence="2 3">MTCC 1458</strain>
    </source>
</reference>
<keyword evidence="1" id="KW-0472">Membrane</keyword>
<comment type="caution">
    <text evidence="2">The sequence shown here is derived from an EMBL/GenBank/DDBJ whole genome shotgun (WGS) entry which is preliminary data.</text>
</comment>
<sequence length="206" mass="23277">MGHNRDTAMHLLLLVFVLAFIIWSAIKPVDYLTWAAEVLPAVAGLIILIATYRRFQLTTLSYIIIAILAVAMSIGGHYTYAKVPLFNWLKDAFDLSRNHYDRLGHFLKGMFVIVIREILLRASPLTKGFWLSIISLSLSLAIAALYEIIEWLSVVVIKGKKVSTDFLGMQGDMWDAQWDMALNLTGAVLALLLLSNLHNRLLQHKR</sequence>
<proteinExistence type="predicted"/>
<dbReference type="InterPro" id="IPR058534">
    <property type="entry name" value="YjdF"/>
</dbReference>
<feature type="transmembrane region" description="Helical" evidence="1">
    <location>
        <begin position="180"/>
        <end position="197"/>
    </location>
</feature>
<evidence type="ECO:0000313" key="3">
    <source>
        <dbReference type="Proteomes" id="UP000031982"/>
    </source>
</evidence>
<evidence type="ECO:0000256" key="1">
    <source>
        <dbReference type="SAM" id="Phobius"/>
    </source>
</evidence>
<name>A0ABR5AWS3_BACBA</name>
<feature type="transmembrane region" description="Helical" evidence="1">
    <location>
        <begin position="129"/>
        <end position="149"/>
    </location>
</feature>
<keyword evidence="1" id="KW-0812">Transmembrane</keyword>
<keyword evidence="1" id="KW-1133">Transmembrane helix</keyword>
<protein>
    <submittedName>
        <fullName evidence="2">Sodium-glucose/galactose cotransporter</fullName>
    </submittedName>
</protein>
<feature type="transmembrane region" description="Helical" evidence="1">
    <location>
        <begin position="7"/>
        <end position="26"/>
    </location>
</feature>
<dbReference type="InterPro" id="IPR014509">
    <property type="entry name" value="YjdF-like"/>
</dbReference>
<feature type="transmembrane region" description="Helical" evidence="1">
    <location>
        <begin position="59"/>
        <end position="80"/>
    </location>
</feature>
<organism evidence="2 3">
    <name type="scientific">Bacillus badius</name>
    <dbReference type="NCBI Taxonomy" id="1455"/>
    <lineage>
        <taxon>Bacteria</taxon>
        <taxon>Bacillati</taxon>
        <taxon>Bacillota</taxon>
        <taxon>Bacilli</taxon>
        <taxon>Bacillales</taxon>
        <taxon>Bacillaceae</taxon>
        <taxon>Pseudobacillus</taxon>
    </lineage>
</organism>
<feature type="transmembrane region" description="Helical" evidence="1">
    <location>
        <begin position="32"/>
        <end position="52"/>
    </location>
</feature>
<dbReference type="PIRSF" id="PIRSF020606">
    <property type="entry name" value="UCP020606"/>
    <property type="match status" value="1"/>
</dbReference>
<evidence type="ECO:0000313" key="2">
    <source>
        <dbReference type="EMBL" id="KIL79196.1"/>
    </source>
</evidence>
<keyword evidence="3" id="KW-1185">Reference proteome</keyword>
<feature type="transmembrane region" description="Helical" evidence="1">
    <location>
        <begin position="103"/>
        <end position="122"/>
    </location>
</feature>
<dbReference type="Proteomes" id="UP000031982">
    <property type="component" value="Unassembled WGS sequence"/>
</dbReference>
<dbReference type="Pfam" id="PF09997">
    <property type="entry name" value="DUF2238"/>
    <property type="match status" value="1"/>
</dbReference>
<gene>
    <name evidence="2" type="ORF">SD77_3062</name>
</gene>
<dbReference type="EMBL" id="JXLP01000003">
    <property type="protein sequence ID" value="KIL79196.1"/>
    <property type="molecule type" value="Genomic_DNA"/>
</dbReference>